<gene>
    <name evidence="1" type="ORF">NKR19_g9769</name>
</gene>
<accession>A0AA38VD42</accession>
<reference evidence="1" key="1">
    <citation type="submission" date="2022-07" db="EMBL/GenBank/DDBJ databases">
        <title>Fungi with potential for degradation of polypropylene.</title>
        <authorList>
            <person name="Gostincar C."/>
        </authorList>
    </citation>
    <scope>NUCLEOTIDE SEQUENCE</scope>
    <source>
        <strain evidence="1">EXF-13287</strain>
    </source>
</reference>
<evidence type="ECO:0000313" key="2">
    <source>
        <dbReference type="Proteomes" id="UP001174691"/>
    </source>
</evidence>
<organism evidence="1 2">
    <name type="scientific">Coniochaeta hoffmannii</name>
    <dbReference type="NCBI Taxonomy" id="91930"/>
    <lineage>
        <taxon>Eukaryota</taxon>
        <taxon>Fungi</taxon>
        <taxon>Dikarya</taxon>
        <taxon>Ascomycota</taxon>
        <taxon>Pezizomycotina</taxon>
        <taxon>Sordariomycetes</taxon>
        <taxon>Sordariomycetidae</taxon>
        <taxon>Coniochaetales</taxon>
        <taxon>Coniochaetaceae</taxon>
        <taxon>Coniochaeta</taxon>
    </lineage>
</organism>
<sequence length="94" mass="11222">MAPAILNNTKSMWAVAHQPEPTLESRLERETERYRHTRALLNDTVAALDEEKTMHLRTQHQLKKKDLELEDVRKRWREAANQLDRFMRQDQGID</sequence>
<comment type="caution">
    <text evidence="1">The sequence shown here is derived from an EMBL/GenBank/DDBJ whole genome shotgun (WGS) entry which is preliminary data.</text>
</comment>
<evidence type="ECO:0000313" key="1">
    <source>
        <dbReference type="EMBL" id="KAJ9130742.1"/>
    </source>
</evidence>
<proteinExistence type="predicted"/>
<name>A0AA38VD42_9PEZI</name>
<dbReference type="Proteomes" id="UP001174691">
    <property type="component" value="Unassembled WGS sequence"/>
</dbReference>
<dbReference type="AlphaFoldDB" id="A0AA38VD42"/>
<keyword evidence="2" id="KW-1185">Reference proteome</keyword>
<dbReference type="EMBL" id="JANBVN010000256">
    <property type="protein sequence ID" value="KAJ9130742.1"/>
    <property type="molecule type" value="Genomic_DNA"/>
</dbReference>
<protein>
    <submittedName>
        <fullName evidence="1">Uncharacterized protein</fullName>
    </submittedName>
</protein>